<evidence type="ECO:0000313" key="7">
    <source>
        <dbReference type="Proteomes" id="UP000248806"/>
    </source>
</evidence>
<comment type="caution">
    <text evidence="6">The sequence shown here is derived from an EMBL/GenBank/DDBJ whole genome shotgun (WGS) entry which is preliminary data.</text>
</comment>
<dbReference type="SMART" id="SM00861">
    <property type="entry name" value="Transket_pyr"/>
    <property type="match status" value="1"/>
</dbReference>
<evidence type="ECO:0000256" key="3">
    <source>
        <dbReference type="ARBA" id="ARBA00023052"/>
    </source>
</evidence>
<keyword evidence="3" id="KW-0786">Thiamine pyrophosphate</keyword>
<dbReference type="InterPro" id="IPR033248">
    <property type="entry name" value="Transketolase_C"/>
</dbReference>
<dbReference type="GO" id="GO:0004591">
    <property type="term" value="F:oxoglutarate dehydrogenase (succinyl-transferring) activity"/>
    <property type="evidence" value="ECO:0007669"/>
    <property type="project" value="UniProtKB-EC"/>
</dbReference>
<dbReference type="Pfam" id="PF02779">
    <property type="entry name" value="Transket_pyr"/>
    <property type="match status" value="1"/>
</dbReference>
<name>A0A326UC01_THEHA</name>
<dbReference type="InterPro" id="IPR009014">
    <property type="entry name" value="Transketo_C/PFOR_II"/>
</dbReference>
<accession>A0A326UC01</accession>
<dbReference type="PANTHER" id="PTHR43257">
    <property type="entry name" value="PYRUVATE DEHYDROGENASE E1 COMPONENT BETA SUBUNIT"/>
    <property type="match status" value="1"/>
</dbReference>
<keyword evidence="2" id="KW-0560">Oxidoreductase</keyword>
<evidence type="ECO:0000259" key="5">
    <source>
        <dbReference type="SMART" id="SM00861"/>
    </source>
</evidence>
<evidence type="ECO:0000256" key="1">
    <source>
        <dbReference type="ARBA" id="ARBA00001964"/>
    </source>
</evidence>
<dbReference type="InterPro" id="IPR005475">
    <property type="entry name" value="Transketolase-like_Pyr-bd"/>
</dbReference>
<dbReference type="CDD" id="cd02000">
    <property type="entry name" value="TPP_E1_PDC_ADC_BCADC"/>
    <property type="match status" value="1"/>
</dbReference>
<organism evidence="6 7">
    <name type="scientific">Thermosporothrix hazakensis</name>
    <dbReference type="NCBI Taxonomy" id="644383"/>
    <lineage>
        <taxon>Bacteria</taxon>
        <taxon>Bacillati</taxon>
        <taxon>Chloroflexota</taxon>
        <taxon>Ktedonobacteria</taxon>
        <taxon>Ktedonobacterales</taxon>
        <taxon>Thermosporotrichaceae</taxon>
        <taxon>Thermosporothrix</taxon>
    </lineage>
</organism>
<gene>
    <name evidence="6" type="ORF">EI42_00197</name>
</gene>
<dbReference type="PANTHER" id="PTHR43257:SF2">
    <property type="entry name" value="PYRUVATE DEHYDROGENASE E1 COMPONENT SUBUNIT BETA"/>
    <property type="match status" value="1"/>
</dbReference>
<dbReference type="RefSeq" id="WP_111317806.1">
    <property type="nucleotide sequence ID" value="NZ_BIFX01000001.1"/>
</dbReference>
<dbReference type="EMBL" id="QKUF01000001">
    <property type="protein sequence ID" value="PZW36027.1"/>
    <property type="molecule type" value="Genomic_DNA"/>
</dbReference>
<proteinExistence type="predicted"/>
<dbReference type="InterPro" id="IPR001017">
    <property type="entry name" value="DH_E1"/>
</dbReference>
<evidence type="ECO:0000313" key="6">
    <source>
        <dbReference type="EMBL" id="PZW36027.1"/>
    </source>
</evidence>
<dbReference type="Gene3D" id="3.40.50.920">
    <property type="match status" value="1"/>
</dbReference>
<dbReference type="InterPro" id="IPR029061">
    <property type="entry name" value="THDP-binding"/>
</dbReference>
<evidence type="ECO:0000256" key="4">
    <source>
        <dbReference type="ARBA" id="ARBA00051911"/>
    </source>
</evidence>
<dbReference type="AlphaFoldDB" id="A0A326UC01"/>
<comment type="catalytic activity">
    <reaction evidence="4">
        <text>N(6)-[(R)-lipoyl]-L-lysyl-[protein] + 2-oxoglutarate + H(+) = N(6)-[(R)-S(8)-succinyldihydrolipoyl]-L-lysyl-[protein] + CO2</text>
        <dbReference type="Rhea" id="RHEA:12188"/>
        <dbReference type="Rhea" id="RHEA-COMP:10474"/>
        <dbReference type="Rhea" id="RHEA-COMP:20092"/>
        <dbReference type="ChEBI" id="CHEBI:15378"/>
        <dbReference type="ChEBI" id="CHEBI:16526"/>
        <dbReference type="ChEBI" id="CHEBI:16810"/>
        <dbReference type="ChEBI" id="CHEBI:83099"/>
        <dbReference type="ChEBI" id="CHEBI:83120"/>
        <dbReference type="EC" id="1.2.4.2"/>
    </reaction>
</comment>
<reference evidence="6 7" key="1">
    <citation type="submission" date="2018-06" db="EMBL/GenBank/DDBJ databases">
        <title>Genomic Encyclopedia of Archaeal and Bacterial Type Strains, Phase II (KMG-II): from individual species to whole genera.</title>
        <authorList>
            <person name="Goeker M."/>
        </authorList>
    </citation>
    <scope>NUCLEOTIDE SEQUENCE [LARGE SCALE GENOMIC DNA]</scope>
    <source>
        <strain evidence="6 7">ATCC BAA-1881</strain>
    </source>
</reference>
<dbReference type="Pfam" id="PF02780">
    <property type="entry name" value="Transketolase_C"/>
    <property type="match status" value="1"/>
</dbReference>
<dbReference type="OrthoDB" id="8732661at2"/>
<dbReference type="Gene3D" id="3.40.50.970">
    <property type="match status" value="2"/>
</dbReference>
<comment type="cofactor">
    <cofactor evidence="1">
        <name>thiamine diphosphate</name>
        <dbReference type="ChEBI" id="CHEBI:58937"/>
    </cofactor>
</comment>
<dbReference type="Proteomes" id="UP000248806">
    <property type="component" value="Unassembled WGS sequence"/>
</dbReference>
<dbReference type="SUPFAM" id="SSF52518">
    <property type="entry name" value="Thiamin diphosphate-binding fold (THDP-binding)"/>
    <property type="match status" value="2"/>
</dbReference>
<sequence length="698" mass="75565">MTVDIKATGANTLAQPLDVIALYKTMLTARLMNDLLKVRKTQGRFPFYIGCAGHETMAAVVAALDEEDWLALYYRDLAAWLQRTGDIYGPLREAYSRVTGPMCAGRNMPAHYSSKQHRILPGVSEVSGLAPFAGGVAFAVKRQNENSIVMCSTGEGSSATNDFSVALRQAAVHRLPMLLIVEDNNWAITTPSSVQWAGSLVEWAKGAGVYAEEVDGNDIIQTYETTARLVQQIRSGNGPALMHLHLGLLDPHSSSTDIKAYRSKEEIALTTATKDPVKNFGRWLVENGHAREEDLECFRKEIRAELDRAEQEVLKEQEPTGDRVLEHVVYVPEWRENIPRGAKRRMTMLGAINEALGELAERDPQFFVYGQDVGSPRGGVFGATATLVSKYPGHAISSPLNEQLIVGIAAGAGMHDGKARCAEIQFVDYHQSATQTIRLAARMSYQSFGDWSVPLIIRTKSGSGGGGPISSSGSGGGAYGHSNAGELWFTHVPGMITICPATPFDAKGLLLEAARSKSPVAFLERGRLYRSEPPKDGAGNSIAEIAEYWSVPEGYYTLPIGKARRLRIGQGPSQMAIIAWGTMVLEACTAAANVVSREGGSIEVVDLRTLAPFDEEAIAAAVKEANRVIVVTEEADLTSFGRHIHSWIVQNCFYDLDCTPAFISAVAAPAAPYSAAEEAAFYPDATDIEAKIEALLAE</sequence>
<protein>
    <submittedName>
        <fullName evidence="6">2-oxoisovalerate dehydrogenase E1 component</fullName>
    </submittedName>
</protein>
<dbReference type="SUPFAM" id="SSF52922">
    <property type="entry name" value="TK C-terminal domain-like"/>
    <property type="match status" value="1"/>
</dbReference>
<keyword evidence="7" id="KW-1185">Reference proteome</keyword>
<evidence type="ECO:0000256" key="2">
    <source>
        <dbReference type="ARBA" id="ARBA00023002"/>
    </source>
</evidence>
<dbReference type="Pfam" id="PF00676">
    <property type="entry name" value="E1_dh"/>
    <property type="match status" value="1"/>
</dbReference>
<feature type="domain" description="Transketolase-like pyrimidine-binding" evidence="5">
    <location>
        <begin position="346"/>
        <end position="531"/>
    </location>
</feature>